<keyword evidence="6" id="KW-0170">Cobalt</keyword>
<feature type="domain" description="3-dehydroquinate synthase C-terminal" evidence="8">
    <location>
        <begin position="169"/>
        <end position="296"/>
    </location>
</feature>
<evidence type="ECO:0000259" key="8">
    <source>
        <dbReference type="Pfam" id="PF24621"/>
    </source>
</evidence>
<dbReference type="GO" id="GO:0046872">
    <property type="term" value="F:metal ion binding"/>
    <property type="evidence" value="ECO:0007669"/>
    <property type="project" value="UniProtKB-KW"/>
</dbReference>
<organism evidence="9 10">
    <name type="scientific">Fenollaria massiliensis</name>
    <dbReference type="NCBI Taxonomy" id="938288"/>
    <lineage>
        <taxon>Bacteria</taxon>
        <taxon>Bacillati</taxon>
        <taxon>Bacillota</taxon>
        <taxon>Clostridia</taxon>
        <taxon>Eubacteriales</taxon>
        <taxon>Fenollaria</taxon>
    </lineage>
</organism>
<keyword evidence="4" id="KW-0520">NAD</keyword>
<dbReference type="CDD" id="cd08195">
    <property type="entry name" value="DHQS"/>
    <property type="match status" value="1"/>
</dbReference>
<keyword evidence="5" id="KW-0456">Lyase</keyword>
<evidence type="ECO:0000256" key="1">
    <source>
        <dbReference type="ARBA" id="ARBA00001911"/>
    </source>
</evidence>
<keyword evidence="3" id="KW-0479">Metal-binding</keyword>
<evidence type="ECO:0000256" key="2">
    <source>
        <dbReference type="ARBA" id="ARBA00001941"/>
    </source>
</evidence>
<proteinExistence type="predicted"/>
<dbReference type="GO" id="GO:0003856">
    <property type="term" value="F:3-dehydroquinate synthase activity"/>
    <property type="evidence" value="ECO:0007669"/>
    <property type="project" value="TreeGrafter"/>
</dbReference>
<sequence>MNKDELSYEIKIIHKANEIVLDKKFTKHLVLTDRNLYKEQRAFIDEIVKSYDAFLYVIDAGEESKSLSVLENLLEYAADKIDRYSLIINIGGGVVTDIGGFAASILYRGIKHVNVATSLLAMTDAAIGSKTGIDFCDKKNILGTFYDPYKVFIAIDALETLPKDEYISGFAEVIKHALIHDGELYDLIKNDANIEEILEKSIATKVHFVCEDKNEKGARMALNFGHTFGHVIEASSGFNLAHGTCVAIGMKIALELGKILNITDEETYIRSFDLIHKYYPIEEINYEIKSLKSDKKMMADEINFVFLKNKEALIQKMNERKVVELYNEHIKNKKF</sequence>
<dbReference type="RefSeq" id="WP_249242327.1">
    <property type="nucleotide sequence ID" value="NZ_CP096649.1"/>
</dbReference>
<gene>
    <name evidence="9" type="ORF">M1R53_05790</name>
</gene>
<dbReference type="Pfam" id="PF01761">
    <property type="entry name" value="DHQ_synthase"/>
    <property type="match status" value="1"/>
</dbReference>
<dbReference type="Gene3D" id="1.20.1090.10">
    <property type="entry name" value="Dehydroquinate synthase-like - alpha domain"/>
    <property type="match status" value="1"/>
</dbReference>
<name>A0A9E7IUT3_9FIRM</name>
<dbReference type="EMBL" id="CP096649">
    <property type="protein sequence ID" value="UQK58749.1"/>
    <property type="molecule type" value="Genomic_DNA"/>
</dbReference>
<evidence type="ECO:0000256" key="3">
    <source>
        <dbReference type="ARBA" id="ARBA00022723"/>
    </source>
</evidence>
<protein>
    <submittedName>
        <fullName evidence="9">3-dehydroquinate synthase</fullName>
    </submittedName>
</protein>
<evidence type="ECO:0000259" key="7">
    <source>
        <dbReference type="Pfam" id="PF01761"/>
    </source>
</evidence>
<dbReference type="SUPFAM" id="SSF56796">
    <property type="entry name" value="Dehydroquinate synthase-like"/>
    <property type="match status" value="1"/>
</dbReference>
<dbReference type="InterPro" id="IPR030960">
    <property type="entry name" value="DHQS/DOIS_N"/>
</dbReference>
<dbReference type="KEGG" id="fms:M1R53_05790"/>
<comment type="cofactor">
    <cofactor evidence="2">
        <name>Co(2+)</name>
        <dbReference type="ChEBI" id="CHEBI:48828"/>
    </cofactor>
</comment>
<evidence type="ECO:0000256" key="5">
    <source>
        <dbReference type="ARBA" id="ARBA00023239"/>
    </source>
</evidence>
<keyword evidence="10" id="KW-1185">Reference proteome</keyword>
<dbReference type="PIRSF" id="PIRSF001455">
    <property type="entry name" value="DHQ_synth"/>
    <property type="match status" value="1"/>
</dbReference>
<reference evidence="9" key="1">
    <citation type="submission" date="2022-04" db="EMBL/GenBank/DDBJ databases">
        <title>Complete genome sequences of Ezakiella coagulans and Fenollaria massiliensis.</title>
        <authorList>
            <person name="France M.T."/>
            <person name="Clifford J."/>
            <person name="Narina S."/>
            <person name="Rutt L."/>
            <person name="Ravel J."/>
        </authorList>
    </citation>
    <scope>NUCLEOTIDE SEQUENCE</scope>
    <source>
        <strain evidence="9">C0061C2</strain>
    </source>
</reference>
<dbReference type="PANTHER" id="PTHR43622">
    <property type="entry name" value="3-DEHYDROQUINATE SYNTHASE"/>
    <property type="match status" value="1"/>
</dbReference>
<comment type="cofactor">
    <cofactor evidence="1">
        <name>NAD(+)</name>
        <dbReference type="ChEBI" id="CHEBI:57540"/>
    </cofactor>
</comment>
<evidence type="ECO:0000256" key="4">
    <source>
        <dbReference type="ARBA" id="ARBA00023027"/>
    </source>
</evidence>
<evidence type="ECO:0000256" key="6">
    <source>
        <dbReference type="ARBA" id="ARBA00023285"/>
    </source>
</evidence>
<feature type="domain" description="3-dehydroquinate synthase N-terminal" evidence="7">
    <location>
        <begin position="56"/>
        <end position="167"/>
    </location>
</feature>
<dbReference type="Pfam" id="PF24621">
    <property type="entry name" value="DHQS_C"/>
    <property type="match status" value="1"/>
</dbReference>
<evidence type="ECO:0000313" key="10">
    <source>
        <dbReference type="Proteomes" id="UP000831151"/>
    </source>
</evidence>
<dbReference type="Proteomes" id="UP000831151">
    <property type="component" value="Chromosome"/>
</dbReference>
<dbReference type="AlphaFoldDB" id="A0A9E7IUT3"/>
<dbReference type="InterPro" id="IPR050071">
    <property type="entry name" value="Dehydroquinate_synthase"/>
</dbReference>
<dbReference type="InterPro" id="IPR056179">
    <property type="entry name" value="DHQS_C"/>
</dbReference>
<dbReference type="PANTHER" id="PTHR43622:SF1">
    <property type="entry name" value="3-DEHYDROQUINATE SYNTHASE"/>
    <property type="match status" value="1"/>
</dbReference>
<dbReference type="InterPro" id="IPR030963">
    <property type="entry name" value="DHQ_synth_fam"/>
</dbReference>
<evidence type="ECO:0000313" key="9">
    <source>
        <dbReference type="EMBL" id="UQK58749.1"/>
    </source>
</evidence>
<dbReference type="GO" id="GO:0009073">
    <property type="term" value="P:aromatic amino acid family biosynthetic process"/>
    <property type="evidence" value="ECO:0007669"/>
    <property type="project" value="InterPro"/>
</dbReference>
<dbReference type="Gene3D" id="3.40.50.1970">
    <property type="match status" value="1"/>
</dbReference>
<accession>A0A9E7IUT3</accession>